<keyword evidence="2" id="KW-0520">NAD</keyword>
<organism evidence="5 6">
    <name type="scientific">Microbacterium aoyamense</name>
    <dbReference type="NCBI Taxonomy" id="344166"/>
    <lineage>
        <taxon>Bacteria</taxon>
        <taxon>Bacillati</taxon>
        <taxon>Actinomycetota</taxon>
        <taxon>Actinomycetes</taxon>
        <taxon>Micrococcales</taxon>
        <taxon>Microbacteriaceae</taxon>
        <taxon>Microbacterium</taxon>
    </lineage>
</organism>
<evidence type="ECO:0000313" key="5">
    <source>
        <dbReference type="EMBL" id="GAA1922329.1"/>
    </source>
</evidence>
<comment type="caution">
    <text evidence="5">The sequence shown here is derived from an EMBL/GenBank/DDBJ whole genome shotgun (WGS) entry which is preliminary data.</text>
</comment>
<dbReference type="RefSeq" id="WP_248146616.1">
    <property type="nucleotide sequence ID" value="NZ_BAAAOF010000002.1"/>
</dbReference>
<evidence type="ECO:0000313" key="6">
    <source>
        <dbReference type="Proteomes" id="UP001501343"/>
    </source>
</evidence>
<dbReference type="EMBL" id="BAAAOF010000002">
    <property type="protein sequence ID" value="GAA1922329.1"/>
    <property type="molecule type" value="Genomic_DNA"/>
</dbReference>
<evidence type="ECO:0000256" key="2">
    <source>
        <dbReference type="ARBA" id="ARBA00023027"/>
    </source>
</evidence>
<evidence type="ECO:0000259" key="4">
    <source>
        <dbReference type="Pfam" id="PF22725"/>
    </source>
</evidence>
<feature type="domain" description="GFO/IDH/MocA-like oxidoreductase" evidence="4">
    <location>
        <begin position="136"/>
        <end position="268"/>
    </location>
</feature>
<keyword evidence="6" id="KW-1185">Reference proteome</keyword>
<evidence type="ECO:0000259" key="3">
    <source>
        <dbReference type="Pfam" id="PF01408"/>
    </source>
</evidence>
<dbReference type="PANTHER" id="PTHR43818:SF11">
    <property type="entry name" value="BCDNA.GH03377"/>
    <property type="match status" value="1"/>
</dbReference>
<dbReference type="InterPro" id="IPR050463">
    <property type="entry name" value="Gfo/Idh/MocA_oxidrdct_glycsds"/>
</dbReference>
<evidence type="ECO:0000256" key="1">
    <source>
        <dbReference type="ARBA" id="ARBA00023002"/>
    </source>
</evidence>
<protein>
    <submittedName>
        <fullName evidence="5">Gfo/Idh/MocA family oxidoreductase</fullName>
    </submittedName>
</protein>
<dbReference type="SUPFAM" id="SSF51735">
    <property type="entry name" value="NAD(P)-binding Rossmann-fold domains"/>
    <property type="match status" value="1"/>
</dbReference>
<sequence>MALIGGGFMGKAHSLAMTVAPQLENIGATITKQVLVEVDPELARTLADDLGYRFSETDWRAAIVREDVDIVDICTPPQLHEEIALAAIAAGKHVFCEKPITNLSSEAFAMRDAAEAAGVITQVGYNYRHTPAVTFAKQLLDRGDFGVPLQFRASFLQDGLFTLVADPHRWRASRKTGGSGMVGDIGSHIIDSAEYLFGDIVRVAARVRTKAPDAGWIPEEDRIANDSLEDAGVWIAEFANGAIGTFAINSYASGRKNRFAFEFDASKAAVEFNWNDREVFKVSYVGEEKDHLGFRTIHTNSEHPDSFWRLAGLGTGYTEVSAIQFRKFIKAIVAGRPAEPDFGDAARVQQIVEAVVEAAASDSWVDVPQR</sequence>
<dbReference type="InterPro" id="IPR036291">
    <property type="entry name" value="NAD(P)-bd_dom_sf"/>
</dbReference>
<keyword evidence="1" id="KW-0560">Oxidoreductase</keyword>
<dbReference type="Pfam" id="PF22725">
    <property type="entry name" value="GFO_IDH_MocA_C3"/>
    <property type="match status" value="1"/>
</dbReference>
<dbReference type="Gene3D" id="3.40.50.720">
    <property type="entry name" value="NAD(P)-binding Rossmann-like Domain"/>
    <property type="match status" value="1"/>
</dbReference>
<dbReference type="Gene3D" id="3.30.360.10">
    <property type="entry name" value="Dihydrodipicolinate Reductase, domain 2"/>
    <property type="match status" value="1"/>
</dbReference>
<gene>
    <name evidence="5" type="ORF">GCM10009775_13530</name>
</gene>
<reference evidence="5 6" key="1">
    <citation type="journal article" date="2019" name="Int. J. Syst. Evol. Microbiol.">
        <title>The Global Catalogue of Microorganisms (GCM) 10K type strain sequencing project: providing services to taxonomists for standard genome sequencing and annotation.</title>
        <authorList>
            <consortium name="The Broad Institute Genomics Platform"/>
            <consortium name="The Broad Institute Genome Sequencing Center for Infectious Disease"/>
            <person name="Wu L."/>
            <person name="Ma J."/>
        </authorList>
    </citation>
    <scope>NUCLEOTIDE SEQUENCE [LARGE SCALE GENOMIC DNA]</scope>
    <source>
        <strain evidence="5 6">JCM 14900</strain>
    </source>
</reference>
<dbReference type="Proteomes" id="UP001501343">
    <property type="component" value="Unassembled WGS sequence"/>
</dbReference>
<accession>A0ABN2PJR3</accession>
<proteinExistence type="predicted"/>
<dbReference type="SUPFAM" id="SSF55347">
    <property type="entry name" value="Glyceraldehyde-3-phosphate dehydrogenase-like, C-terminal domain"/>
    <property type="match status" value="1"/>
</dbReference>
<dbReference type="Pfam" id="PF01408">
    <property type="entry name" value="GFO_IDH_MocA"/>
    <property type="match status" value="1"/>
</dbReference>
<dbReference type="InterPro" id="IPR055170">
    <property type="entry name" value="GFO_IDH_MocA-like_dom"/>
</dbReference>
<dbReference type="PANTHER" id="PTHR43818">
    <property type="entry name" value="BCDNA.GH03377"/>
    <property type="match status" value="1"/>
</dbReference>
<dbReference type="InterPro" id="IPR000683">
    <property type="entry name" value="Gfo/Idh/MocA-like_OxRdtase_N"/>
</dbReference>
<feature type="domain" description="Gfo/Idh/MocA-like oxidoreductase N-terminal" evidence="3">
    <location>
        <begin position="2"/>
        <end position="125"/>
    </location>
</feature>
<name>A0ABN2PJR3_9MICO</name>